<organism evidence="2 3">
    <name type="scientific">Coemansia guatemalensis</name>
    <dbReference type="NCBI Taxonomy" id="2761395"/>
    <lineage>
        <taxon>Eukaryota</taxon>
        <taxon>Fungi</taxon>
        <taxon>Fungi incertae sedis</taxon>
        <taxon>Zoopagomycota</taxon>
        <taxon>Kickxellomycotina</taxon>
        <taxon>Kickxellomycetes</taxon>
        <taxon>Kickxellales</taxon>
        <taxon>Kickxellaceae</taxon>
        <taxon>Coemansia</taxon>
    </lineage>
</organism>
<dbReference type="OrthoDB" id="10261384at2759"/>
<dbReference type="AlphaFoldDB" id="A0A9W8LTI3"/>
<protein>
    <submittedName>
        <fullName evidence="2">Uncharacterized protein</fullName>
    </submittedName>
</protein>
<keyword evidence="3" id="KW-1185">Reference proteome</keyword>
<sequence>MADTLEKNKILVLGRPDAKKDELVRSFISTDVPDGSQIPTIDSDSAKVDWQVETRYYRASLEIWMDSTEQLPADQTQYMRQWLDDPDMHSALEDKNEDGTTAISKKAIPVTQDMEGLQQHLSEVVDAVVFVFDPRRPETFADILPWALFGEKYQPSVLLCVAYGKPSDRDIDGLKDKWFSWCVAAGWEWVDLTDADPDTEYTVARVREALTSNEWSTMEIKGQTAQSNSQSGPASEPIATTTTDTTTTTVLPSGEDPEADIVDKPQGSAESMEWAMFDEIAGEISTERVDALHRLLFDNSDPEGQGSDISALLDRIRGMRDEISEVENKDARRVKAAELAMAIARGA</sequence>
<reference evidence="2" key="1">
    <citation type="submission" date="2022-07" db="EMBL/GenBank/DDBJ databases">
        <title>Phylogenomic reconstructions and comparative analyses of Kickxellomycotina fungi.</title>
        <authorList>
            <person name="Reynolds N.K."/>
            <person name="Stajich J.E."/>
            <person name="Barry K."/>
            <person name="Grigoriev I.V."/>
            <person name="Crous P."/>
            <person name="Smith M.E."/>
        </authorList>
    </citation>
    <scope>NUCLEOTIDE SEQUENCE</scope>
    <source>
        <strain evidence="2">NRRL 1565</strain>
    </source>
</reference>
<evidence type="ECO:0000256" key="1">
    <source>
        <dbReference type="SAM" id="MobiDB-lite"/>
    </source>
</evidence>
<dbReference type="Proteomes" id="UP001140094">
    <property type="component" value="Unassembled WGS sequence"/>
</dbReference>
<accession>A0A9W8LTI3</accession>
<dbReference type="PANTHER" id="PTHR14659">
    <property type="entry name" value="ALPHA- AND GAMMA-ADAPTIN-BINDING PROTEIN P34"/>
    <property type="match status" value="1"/>
</dbReference>
<name>A0A9W8LTI3_9FUNG</name>
<comment type="caution">
    <text evidence="2">The sequence shown here is derived from an EMBL/GenBank/DDBJ whole genome shotgun (WGS) entry which is preliminary data.</text>
</comment>
<dbReference type="Gene3D" id="3.40.50.11960">
    <property type="match status" value="2"/>
</dbReference>
<dbReference type="EMBL" id="JANBUO010000406">
    <property type="protein sequence ID" value="KAJ2804399.1"/>
    <property type="molecule type" value="Genomic_DNA"/>
</dbReference>
<evidence type="ECO:0000313" key="3">
    <source>
        <dbReference type="Proteomes" id="UP001140094"/>
    </source>
</evidence>
<feature type="compositionally biased region" description="Low complexity" evidence="1">
    <location>
        <begin position="240"/>
        <end position="249"/>
    </location>
</feature>
<dbReference type="InterPro" id="IPR027417">
    <property type="entry name" value="P-loop_NTPase"/>
</dbReference>
<dbReference type="Pfam" id="PF10199">
    <property type="entry name" value="Adaptin_binding"/>
    <property type="match status" value="1"/>
</dbReference>
<feature type="compositionally biased region" description="Polar residues" evidence="1">
    <location>
        <begin position="223"/>
        <end position="233"/>
    </location>
</feature>
<feature type="region of interest" description="Disordered" evidence="1">
    <location>
        <begin position="217"/>
        <end position="268"/>
    </location>
</feature>
<dbReference type="SUPFAM" id="SSF52540">
    <property type="entry name" value="P-loop containing nucleoside triphosphate hydrolases"/>
    <property type="match status" value="1"/>
</dbReference>
<dbReference type="InterPro" id="IPR019341">
    <property type="entry name" value="Alpha/Gamma-adaptin-bd_p34"/>
</dbReference>
<gene>
    <name evidence="2" type="ORF">H4R20_002524</name>
</gene>
<proteinExistence type="predicted"/>
<dbReference type="PANTHER" id="PTHR14659:SF1">
    <property type="entry name" value="ALPHA- AND GAMMA-ADAPTIN-BINDING PROTEIN P34"/>
    <property type="match status" value="1"/>
</dbReference>
<evidence type="ECO:0000313" key="2">
    <source>
        <dbReference type="EMBL" id="KAJ2804399.1"/>
    </source>
</evidence>